<keyword evidence="6" id="KW-0868">Chloride</keyword>
<sequence length="595" mass="67020">MTIIYQYRVATASLGGFVKLLCAWRGSVYKLLFKETLLFSGLYALISLTYRFALSDQQKLQFEQVAMHCNSYTSFIPVSFVLGFYVTVVVQRWWQQFINVPWPDRTIFVMCTYLNGQEERARIMRRTVARYMLFGLILIMRAVSVAVMKRFPTMDHIIEAGFVTKEEAEAYEAVQCKYLKFWVPLMWANNIIARARHEARIETEFGLRMILEPEQMINPFGEDDDDYDINWLLDRHTAVAFALVDQCCGRHPPLIRDQFWNDVVMPELPYTEASYSSKRHNFLGSTFNIDIKGSSLCASLVSRPPSREEMQIHHEHEGLRRRSRSSFAGSLLSLFSLKPQNRLLSGSRDTLDSAEHHTGRFLSVPNGKTGYLPVSPLVTAMEKSSSVSIDLSDTGDGHANSVPDGVVMRGECGLFVFIFCFLLFMGIVAIVPVAIGLLVVQTRERSSSFKMNKTENVEPKVRKLSSPSRFHFGSKKDKEVNSPKPTRFKVEPVDDPHPPPDTSSTISASSTGGTSSGVNTRMRKTGYILTNAQQLMSKASVSRAPILSIIEEGNTVTSLRQIFSARAPGDEEGDDGSSDDEPFERQSTVPLFVIL</sequence>
<evidence type="ECO:0000256" key="4">
    <source>
        <dbReference type="ARBA" id="ARBA00023136"/>
    </source>
</evidence>
<comment type="similarity">
    <text evidence="5 6">Belongs to the anion channel-forming bestrophin (TC 1.A.46) family. Calcium-sensitive chloride channel subfamily.</text>
</comment>
<feature type="region of interest" description="Disordered" evidence="7">
    <location>
        <begin position="565"/>
        <end position="589"/>
    </location>
</feature>
<feature type="compositionally biased region" description="Acidic residues" evidence="7">
    <location>
        <begin position="570"/>
        <end position="582"/>
    </location>
</feature>
<dbReference type="PANTHER" id="PTHR10736">
    <property type="entry name" value="BESTROPHIN"/>
    <property type="match status" value="1"/>
</dbReference>
<proteinExistence type="inferred from homology"/>
<evidence type="ECO:0000256" key="5">
    <source>
        <dbReference type="ARBA" id="ARBA00034769"/>
    </source>
</evidence>
<dbReference type="GO" id="GO:0005254">
    <property type="term" value="F:chloride channel activity"/>
    <property type="evidence" value="ECO:0007669"/>
    <property type="project" value="UniProtKB-KW"/>
</dbReference>
<feature type="compositionally biased region" description="Basic and acidic residues" evidence="7">
    <location>
        <begin position="488"/>
        <end position="498"/>
    </location>
</feature>
<feature type="region of interest" description="Disordered" evidence="7">
    <location>
        <begin position="451"/>
        <end position="520"/>
    </location>
</feature>
<keyword evidence="3 6" id="KW-1133">Transmembrane helix</keyword>
<dbReference type="Pfam" id="PF01062">
    <property type="entry name" value="Bestrophin"/>
    <property type="match status" value="2"/>
</dbReference>
<evidence type="ECO:0000313" key="9">
    <source>
        <dbReference type="Proteomes" id="UP000245119"/>
    </source>
</evidence>
<feature type="compositionally biased region" description="Low complexity" evidence="7">
    <location>
        <begin position="502"/>
        <end position="517"/>
    </location>
</feature>
<accession>A0A2T7P0D8</accession>
<keyword evidence="6" id="KW-0407">Ion channel</keyword>
<keyword evidence="2 6" id="KW-0812">Transmembrane</keyword>
<keyword evidence="9" id="KW-1185">Reference proteome</keyword>
<evidence type="ECO:0000256" key="2">
    <source>
        <dbReference type="ARBA" id="ARBA00022692"/>
    </source>
</evidence>
<feature type="transmembrane region" description="Helical" evidence="6">
    <location>
        <begin position="36"/>
        <end position="54"/>
    </location>
</feature>
<dbReference type="Proteomes" id="UP000245119">
    <property type="component" value="Linkage Group LG7"/>
</dbReference>
<keyword evidence="6" id="KW-0406">Ion transport</keyword>
<name>A0A2T7P0D8_POMCA</name>
<feature type="transmembrane region" description="Helical" evidence="6">
    <location>
        <begin position="74"/>
        <end position="94"/>
    </location>
</feature>
<dbReference type="OrthoDB" id="201595at2759"/>
<gene>
    <name evidence="8" type="ORF">C0Q70_12021</name>
</gene>
<evidence type="ECO:0000256" key="7">
    <source>
        <dbReference type="SAM" id="MobiDB-lite"/>
    </source>
</evidence>
<dbReference type="InterPro" id="IPR000615">
    <property type="entry name" value="Bestrophin"/>
</dbReference>
<comment type="subcellular location">
    <subcellularLocation>
        <location evidence="6">Cell membrane</location>
        <topology evidence="6">Multi-pass membrane protein</topology>
    </subcellularLocation>
    <subcellularLocation>
        <location evidence="1">Membrane</location>
    </subcellularLocation>
</comment>
<dbReference type="AlphaFoldDB" id="A0A2T7P0D8"/>
<organism evidence="8 9">
    <name type="scientific">Pomacea canaliculata</name>
    <name type="common">Golden apple snail</name>
    <dbReference type="NCBI Taxonomy" id="400727"/>
    <lineage>
        <taxon>Eukaryota</taxon>
        <taxon>Metazoa</taxon>
        <taxon>Spiralia</taxon>
        <taxon>Lophotrochozoa</taxon>
        <taxon>Mollusca</taxon>
        <taxon>Gastropoda</taxon>
        <taxon>Caenogastropoda</taxon>
        <taxon>Architaenioglossa</taxon>
        <taxon>Ampullarioidea</taxon>
        <taxon>Ampullariidae</taxon>
        <taxon>Pomacea</taxon>
    </lineage>
</organism>
<dbReference type="GO" id="GO:0005886">
    <property type="term" value="C:plasma membrane"/>
    <property type="evidence" value="ECO:0007669"/>
    <property type="project" value="UniProtKB-SubCell"/>
</dbReference>
<keyword evidence="6" id="KW-1003">Cell membrane</keyword>
<evidence type="ECO:0000256" key="3">
    <source>
        <dbReference type="ARBA" id="ARBA00022989"/>
    </source>
</evidence>
<evidence type="ECO:0000256" key="1">
    <source>
        <dbReference type="ARBA" id="ARBA00004370"/>
    </source>
</evidence>
<comment type="caution">
    <text evidence="8">The sequence shown here is derived from an EMBL/GenBank/DDBJ whole genome shotgun (WGS) entry which is preliminary data.</text>
</comment>
<reference evidence="8 9" key="1">
    <citation type="submission" date="2018-04" db="EMBL/GenBank/DDBJ databases">
        <title>The genome of golden apple snail Pomacea canaliculata provides insight into stress tolerance and invasive adaptation.</title>
        <authorList>
            <person name="Liu C."/>
            <person name="Liu B."/>
            <person name="Ren Y."/>
            <person name="Zhang Y."/>
            <person name="Wang H."/>
            <person name="Li S."/>
            <person name="Jiang F."/>
            <person name="Yin L."/>
            <person name="Zhang G."/>
            <person name="Qian W."/>
            <person name="Fan W."/>
        </authorList>
    </citation>
    <scope>NUCLEOTIDE SEQUENCE [LARGE SCALE GENOMIC DNA]</scope>
    <source>
        <strain evidence="8">SZHN2017</strain>
        <tissue evidence="8">Muscle</tissue>
    </source>
</reference>
<dbReference type="InterPro" id="IPR021134">
    <property type="entry name" value="Bestrophin-like"/>
</dbReference>
<keyword evidence="4 6" id="KW-0472">Membrane</keyword>
<evidence type="ECO:0000256" key="6">
    <source>
        <dbReference type="RuleBase" id="RU363126"/>
    </source>
</evidence>
<dbReference type="EMBL" id="PZQS01000007">
    <property type="protein sequence ID" value="PVD26873.1"/>
    <property type="molecule type" value="Genomic_DNA"/>
</dbReference>
<feature type="transmembrane region" description="Helical" evidence="6">
    <location>
        <begin position="128"/>
        <end position="148"/>
    </location>
</feature>
<evidence type="ECO:0000313" key="8">
    <source>
        <dbReference type="EMBL" id="PVD26873.1"/>
    </source>
</evidence>
<feature type="transmembrane region" description="Helical" evidence="6">
    <location>
        <begin position="414"/>
        <end position="440"/>
    </location>
</feature>
<protein>
    <recommendedName>
        <fullName evidence="6">Bestrophin homolog</fullName>
    </recommendedName>
</protein>
<dbReference type="STRING" id="400727.A0A2T7P0D8"/>
<keyword evidence="6" id="KW-0869">Chloride channel</keyword>
<comment type="function">
    <text evidence="6">Forms chloride channels.</text>
</comment>
<feature type="compositionally biased region" description="Basic and acidic residues" evidence="7">
    <location>
        <begin position="451"/>
        <end position="461"/>
    </location>
</feature>
<dbReference type="GO" id="GO:0034707">
    <property type="term" value="C:chloride channel complex"/>
    <property type="evidence" value="ECO:0007669"/>
    <property type="project" value="UniProtKB-KW"/>
</dbReference>
<keyword evidence="6" id="KW-0813">Transport</keyword>